<reference evidence="6" key="1">
    <citation type="submission" date="2019-06" db="EMBL/GenBank/DDBJ databases">
        <authorList>
            <consortium name="Wellcome Sanger Institute Data Sharing"/>
        </authorList>
    </citation>
    <scope>NUCLEOTIDE SEQUENCE [LARGE SCALE GENOMIC DNA]</scope>
</reference>
<dbReference type="GO" id="GO:0005615">
    <property type="term" value="C:extracellular space"/>
    <property type="evidence" value="ECO:0007669"/>
    <property type="project" value="TreeGrafter"/>
</dbReference>
<dbReference type="PANTHER" id="PTHR23192:SF68">
    <property type="entry name" value="OLFACTOMEDIN-4-LIKE"/>
    <property type="match status" value="1"/>
</dbReference>
<keyword evidence="4" id="KW-0812">Transmembrane</keyword>
<organism evidence="6 7">
    <name type="scientific">Myripristis murdjan</name>
    <name type="common">pinecone soldierfish</name>
    <dbReference type="NCBI Taxonomy" id="586833"/>
    <lineage>
        <taxon>Eukaryota</taxon>
        <taxon>Metazoa</taxon>
        <taxon>Chordata</taxon>
        <taxon>Craniata</taxon>
        <taxon>Vertebrata</taxon>
        <taxon>Euteleostomi</taxon>
        <taxon>Actinopterygii</taxon>
        <taxon>Neopterygii</taxon>
        <taxon>Teleostei</taxon>
        <taxon>Neoteleostei</taxon>
        <taxon>Acanthomorphata</taxon>
        <taxon>Holocentriformes</taxon>
        <taxon>Holocentridae</taxon>
        <taxon>Myripristis</taxon>
    </lineage>
</organism>
<feature type="domain" description="Olfactomedin-like" evidence="5">
    <location>
        <begin position="182"/>
        <end position="422"/>
    </location>
</feature>
<reference evidence="6" key="2">
    <citation type="submission" date="2025-08" db="UniProtKB">
        <authorList>
            <consortium name="Ensembl"/>
        </authorList>
    </citation>
    <scope>IDENTIFICATION</scope>
</reference>
<dbReference type="AlphaFoldDB" id="A0A667Z8P4"/>
<sequence>MLKFPADATCHIYFPIQTGKEREALNFLQKWVRALVIILLFAWVSCVCLQTVELESLLLGLERRLPQLEADVTISRNMKFIYFADIILTCKISFFKSKGSIPSILLSAPLKSQNKTVIFLSCVLFAMLQLQTLRQEMQRLEVYDSMEVIKREKANQRLIKDLELCERSNQPTVQPTEPPPGFCPHGRLLNVTGPRVQTAGEYPGSYKFGSWGQDPKPEAGKESWYWMVALWSGIRHVHDHGRYQSCGGYASYYFLLLLSGSVQIHSSNPTTNTIQGPNAVLYAEALYYGCYNRDAICRFNLTTKSSNFCHLDDCYGYTDLDVATDESGIWVIYTTNEHYGNLVISRLEDGQQPELGQTWNTSLYKREIFYSFDTSTGKERFDVGIRIQKISANIVSLNYSPQDQMLHAYSDSQMVSYKVLFG</sequence>
<reference evidence="6" key="3">
    <citation type="submission" date="2025-09" db="UniProtKB">
        <authorList>
            <consortium name="Ensembl"/>
        </authorList>
    </citation>
    <scope>IDENTIFICATION</scope>
</reference>
<comment type="caution">
    <text evidence="3">Lacks conserved residue(s) required for the propagation of feature annotation.</text>
</comment>
<keyword evidence="4" id="KW-0472">Membrane</keyword>
<dbReference type="GO" id="GO:0007165">
    <property type="term" value="P:signal transduction"/>
    <property type="evidence" value="ECO:0007669"/>
    <property type="project" value="TreeGrafter"/>
</dbReference>
<keyword evidence="7" id="KW-1185">Reference proteome</keyword>
<dbReference type="InterPro" id="IPR003112">
    <property type="entry name" value="Olfac-like_dom"/>
</dbReference>
<accession>A0A667Z8P4</accession>
<dbReference type="GeneTree" id="ENSGT00940000165415"/>
<protein>
    <submittedName>
        <fullName evidence="6">Si:ch211-194m7.5</fullName>
    </submittedName>
</protein>
<evidence type="ECO:0000259" key="5">
    <source>
        <dbReference type="PROSITE" id="PS51132"/>
    </source>
</evidence>
<evidence type="ECO:0000256" key="3">
    <source>
        <dbReference type="PROSITE-ProRule" id="PRU00446"/>
    </source>
</evidence>
<dbReference type="SMART" id="SM00284">
    <property type="entry name" value="OLF"/>
    <property type="match status" value="1"/>
</dbReference>
<name>A0A667Z8P4_9TELE</name>
<evidence type="ECO:0000256" key="2">
    <source>
        <dbReference type="ARBA" id="ARBA00022525"/>
    </source>
</evidence>
<dbReference type="Ensembl" id="ENSMMDT00005037503.1">
    <property type="protein sequence ID" value="ENSMMDP00005036712.1"/>
    <property type="gene ID" value="ENSMMDG00005017181.1"/>
</dbReference>
<feature type="transmembrane region" description="Helical" evidence="4">
    <location>
        <begin position="34"/>
        <end position="59"/>
    </location>
</feature>
<dbReference type="InParanoid" id="A0A667Z8P4"/>
<evidence type="ECO:0000256" key="4">
    <source>
        <dbReference type="SAM" id="Phobius"/>
    </source>
</evidence>
<evidence type="ECO:0000256" key="1">
    <source>
        <dbReference type="ARBA" id="ARBA00004613"/>
    </source>
</evidence>
<evidence type="ECO:0000313" key="7">
    <source>
        <dbReference type="Proteomes" id="UP000472263"/>
    </source>
</evidence>
<dbReference type="Pfam" id="PF02191">
    <property type="entry name" value="OLF"/>
    <property type="match status" value="1"/>
</dbReference>
<evidence type="ECO:0000313" key="6">
    <source>
        <dbReference type="Ensembl" id="ENSMMDP00005036712.1"/>
    </source>
</evidence>
<keyword evidence="4" id="KW-1133">Transmembrane helix</keyword>
<proteinExistence type="predicted"/>
<comment type="subcellular location">
    <subcellularLocation>
        <location evidence="1">Secreted</location>
    </subcellularLocation>
</comment>
<keyword evidence="2" id="KW-0964">Secreted</keyword>
<dbReference type="Proteomes" id="UP000472263">
    <property type="component" value="Chromosome 6"/>
</dbReference>
<dbReference type="PROSITE" id="PS51132">
    <property type="entry name" value="OLF"/>
    <property type="match status" value="1"/>
</dbReference>
<dbReference type="PANTHER" id="PTHR23192">
    <property type="entry name" value="OLFACTOMEDIN-RELATED"/>
    <property type="match status" value="1"/>
</dbReference>
<dbReference type="InterPro" id="IPR050605">
    <property type="entry name" value="Olfactomedin-like_domain"/>
</dbReference>